<dbReference type="PANTHER" id="PTHR46368">
    <property type="match status" value="1"/>
</dbReference>
<dbReference type="GO" id="GO:0000166">
    <property type="term" value="F:nucleotide binding"/>
    <property type="evidence" value="ECO:0007669"/>
    <property type="project" value="InterPro"/>
</dbReference>
<evidence type="ECO:0008006" key="5">
    <source>
        <dbReference type="Google" id="ProtNLM"/>
    </source>
</evidence>
<protein>
    <recommendedName>
        <fullName evidence="5">Oxidoreductase</fullName>
    </recommendedName>
</protein>
<reference evidence="4" key="1">
    <citation type="submission" date="2021-01" db="EMBL/GenBank/DDBJ databases">
        <authorList>
            <person name="Corre E."/>
            <person name="Pelletier E."/>
            <person name="Niang G."/>
            <person name="Scheremetjew M."/>
            <person name="Finn R."/>
            <person name="Kale V."/>
            <person name="Holt S."/>
            <person name="Cochrane G."/>
            <person name="Meng A."/>
            <person name="Brown T."/>
            <person name="Cohen L."/>
        </authorList>
    </citation>
    <scope>NUCLEOTIDE SEQUENCE</scope>
    <source>
        <strain evidence="4">NIES-2562</strain>
    </source>
</reference>
<dbReference type="Pfam" id="PF22725">
    <property type="entry name" value="GFO_IDH_MocA_C3"/>
    <property type="match status" value="1"/>
</dbReference>
<dbReference type="EMBL" id="HBIB01042590">
    <property type="protein sequence ID" value="CAE0265537.1"/>
    <property type="molecule type" value="Transcribed_RNA"/>
</dbReference>
<comment type="similarity">
    <text evidence="1">Belongs to the Gfo/Idh/MocA family.</text>
</comment>
<dbReference type="AlphaFoldDB" id="A0A7S3GGH1"/>
<feature type="domain" description="Gfo/Idh/MocA-like oxidoreductase N-terminal" evidence="2">
    <location>
        <begin position="4"/>
        <end position="103"/>
    </location>
</feature>
<dbReference type="InterPro" id="IPR055170">
    <property type="entry name" value="GFO_IDH_MocA-like_dom"/>
</dbReference>
<evidence type="ECO:0000259" key="2">
    <source>
        <dbReference type="Pfam" id="PF01408"/>
    </source>
</evidence>
<name>A0A7S3GGH1_9EUKA</name>
<dbReference type="SUPFAM" id="SSF51735">
    <property type="entry name" value="NAD(P)-binding Rossmann-fold domains"/>
    <property type="match status" value="1"/>
</dbReference>
<organism evidence="4">
    <name type="scientific">Palpitomonas bilix</name>
    <dbReference type="NCBI Taxonomy" id="652834"/>
    <lineage>
        <taxon>Eukaryota</taxon>
        <taxon>Eukaryota incertae sedis</taxon>
    </lineage>
</organism>
<dbReference type="Pfam" id="PF01408">
    <property type="entry name" value="GFO_IDH_MocA"/>
    <property type="match status" value="1"/>
</dbReference>
<accession>A0A7S3GGH1</accession>
<feature type="domain" description="GFO/IDH/MocA-like oxidoreductase" evidence="3">
    <location>
        <begin position="117"/>
        <end position="238"/>
    </location>
</feature>
<evidence type="ECO:0000256" key="1">
    <source>
        <dbReference type="ARBA" id="ARBA00010928"/>
    </source>
</evidence>
<evidence type="ECO:0000259" key="3">
    <source>
        <dbReference type="Pfam" id="PF22725"/>
    </source>
</evidence>
<dbReference type="InterPro" id="IPR000683">
    <property type="entry name" value="Gfo/Idh/MocA-like_OxRdtase_N"/>
</dbReference>
<dbReference type="Gene3D" id="3.30.360.10">
    <property type="entry name" value="Dihydrodipicolinate Reductase, domain 2"/>
    <property type="match status" value="1"/>
</dbReference>
<evidence type="ECO:0000313" key="4">
    <source>
        <dbReference type="EMBL" id="CAE0265537.1"/>
    </source>
</evidence>
<proteinExistence type="inferred from homology"/>
<sequence>MAIHSAENSRAVAVASRSEEKANSWARQFNVERGMGSYDEMINSQDIDAIYIPLPTALKAEWAVKAAVAGKHILVEKPLPGLRDVDELSSMVSTCEKHGVQFMDGTMWLHSIRTKMISEMLDRKDIGKVKRVIAAMTFRAPSEEWLHGGNGRTDKSREPMGCLGDQGWYPIGAILFAKRYVAPVAVRLDTWELNRVDTIVGATGTVFFEDGSTGVFDCGATSCHRSQFEIVGENGTIRVEDQVGGQGRSGYFEAYEKEYTGSTYFKMDDKMGKETVIDVEGCDHTKLMIQDFSDCIQRKEIDSSWPSKSLLAQKVLVALFKSYENGGEKIVLSD</sequence>
<dbReference type="SUPFAM" id="SSF55347">
    <property type="entry name" value="Glyceraldehyde-3-phosphate dehydrogenase-like, C-terminal domain"/>
    <property type="match status" value="1"/>
</dbReference>
<dbReference type="PANTHER" id="PTHR46368:SF4">
    <property type="entry name" value="OS10G0403700 PROTEIN"/>
    <property type="match status" value="1"/>
</dbReference>
<gene>
    <name evidence="4" type="ORF">PBIL07802_LOCUS27874</name>
</gene>
<dbReference type="InterPro" id="IPR036291">
    <property type="entry name" value="NAD(P)-bd_dom_sf"/>
</dbReference>
<dbReference type="Gene3D" id="3.40.50.720">
    <property type="entry name" value="NAD(P)-binding Rossmann-like Domain"/>
    <property type="match status" value="1"/>
</dbReference>